<dbReference type="Proteomes" id="UP000827872">
    <property type="component" value="Linkage Group LG02"/>
</dbReference>
<comment type="caution">
    <text evidence="1">The sequence shown here is derived from an EMBL/GenBank/DDBJ whole genome shotgun (WGS) entry which is preliminary data.</text>
</comment>
<proteinExistence type="predicted"/>
<evidence type="ECO:0000313" key="1">
    <source>
        <dbReference type="EMBL" id="KAH8014108.1"/>
    </source>
</evidence>
<organism evidence="1 2">
    <name type="scientific">Sphaerodactylus townsendi</name>
    <dbReference type="NCBI Taxonomy" id="933632"/>
    <lineage>
        <taxon>Eukaryota</taxon>
        <taxon>Metazoa</taxon>
        <taxon>Chordata</taxon>
        <taxon>Craniata</taxon>
        <taxon>Vertebrata</taxon>
        <taxon>Euteleostomi</taxon>
        <taxon>Lepidosauria</taxon>
        <taxon>Squamata</taxon>
        <taxon>Bifurcata</taxon>
        <taxon>Gekkota</taxon>
        <taxon>Sphaerodactylidae</taxon>
        <taxon>Sphaerodactylus</taxon>
    </lineage>
</organism>
<keyword evidence="2" id="KW-1185">Reference proteome</keyword>
<accession>A0ACB8G3V8</accession>
<sequence>MEMLLSQVEQLHDLLAVSCSGLVRGWDVETLQRALGWSCFFQQLSKRLHCQLDLRTAVARCLCQGCWCRAAFQLLSLHLAAPPEACAGHWVPPQLRTQAQLLLLWLPVEKATGESLSLLHSWTSCPMASCSISGGGALRDPPGKPRPFTAAPLVADGGPEPPLCFLPPPVPWMASLCSCYPELHPHSFNLLASWGNLLNYDLLQGVWKVAGLAEDQVPWQEMQERVFCLLQEPEPLCSAIGTELIESPRWGLGGLRLECMDRAYGGHGGDRLG</sequence>
<reference evidence="1" key="1">
    <citation type="submission" date="2021-08" db="EMBL/GenBank/DDBJ databases">
        <title>The first chromosome-level gecko genome reveals the dynamic sex chromosomes of Neotropical dwarf geckos (Sphaerodactylidae: Sphaerodactylus).</title>
        <authorList>
            <person name="Pinto B.J."/>
            <person name="Keating S.E."/>
            <person name="Gamble T."/>
        </authorList>
    </citation>
    <scope>NUCLEOTIDE SEQUENCE</scope>
    <source>
        <strain evidence="1">TG3544</strain>
    </source>
</reference>
<evidence type="ECO:0000313" key="2">
    <source>
        <dbReference type="Proteomes" id="UP000827872"/>
    </source>
</evidence>
<protein>
    <submittedName>
        <fullName evidence="1">Uncharacterized protein</fullName>
    </submittedName>
</protein>
<dbReference type="EMBL" id="CM037615">
    <property type="protein sequence ID" value="KAH8014108.1"/>
    <property type="molecule type" value="Genomic_DNA"/>
</dbReference>
<gene>
    <name evidence="1" type="ORF">K3G42_026011</name>
</gene>
<name>A0ACB8G3V8_9SAUR</name>